<dbReference type="Pfam" id="PF01336">
    <property type="entry name" value="tRNA_anti-codon"/>
    <property type="match status" value="1"/>
</dbReference>
<dbReference type="InterPro" id="IPR012340">
    <property type="entry name" value="NA-bd_OB-fold"/>
</dbReference>
<dbReference type="GO" id="GO:0003676">
    <property type="term" value="F:nucleic acid binding"/>
    <property type="evidence" value="ECO:0007669"/>
    <property type="project" value="InterPro"/>
</dbReference>
<proteinExistence type="predicted"/>
<evidence type="ECO:0000256" key="1">
    <source>
        <dbReference type="ARBA" id="ARBA00022801"/>
    </source>
</evidence>
<evidence type="ECO:0000313" key="3">
    <source>
        <dbReference type="EMBL" id="QNB45488.1"/>
    </source>
</evidence>
<dbReference type="PROSITE" id="PS51831">
    <property type="entry name" value="HD"/>
    <property type="match status" value="1"/>
</dbReference>
<name>A0A7G6E084_THEFR</name>
<dbReference type="Gene3D" id="2.40.50.140">
    <property type="entry name" value="Nucleic acid-binding proteins"/>
    <property type="match status" value="1"/>
</dbReference>
<dbReference type="PANTHER" id="PTHR37294">
    <property type="entry name" value="3'-5' EXORIBONUCLEASE YHAM"/>
    <property type="match status" value="1"/>
</dbReference>
<dbReference type="PANTHER" id="PTHR37294:SF1">
    <property type="entry name" value="3'-5' EXORIBONUCLEASE YHAM"/>
    <property type="match status" value="1"/>
</dbReference>
<sequence length="316" mass="36059">MNMHEDRVFIAEMKEGSKISAPFLIKSKRLLPFKNKTGKFLNMILGDKTGQIEAFLWENAEDCLAHLGECLVAKVEGEVETYRENIQIKVNSLIPCDCYVIEELVPVSSKDIGIMQVELGDVIETINDKNLKYLLNMITNDPVRYKLFCRAPAAQFHHQAYLGGLLEHTLGVVRVCTRLADIYKDVNRDLLVTGAILHDIGKTIELSYDLMIGYTDQGRLLGHIVLGSQIVVDLIKQIPDFPKDLELKIIHMIVSHHGEYEWQSPKRPKFLEAMLLHYADMIDAKVDKFTQVKEDLGEGQVWSGWIKGLDRYVYLK</sequence>
<dbReference type="Gene3D" id="1.10.3210.10">
    <property type="entry name" value="Hypothetical protein af1432"/>
    <property type="match status" value="1"/>
</dbReference>
<dbReference type="KEGG" id="tfr:BR63_03635"/>
<dbReference type="Pfam" id="PF01966">
    <property type="entry name" value="HD"/>
    <property type="match status" value="1"/>
</dbReference>
<dbReference type="NCBIfam" id="TIGR00277">
    <property type="entry name" value="HDIG"/>
    <property type="match status" value="1"/>
</dbReference>
<dbReference type="SMART" id="SM00471">
    <property type="entry name" value="HDc"/>
    <property type="match status" value="1"/>
</dbReference>
<organism evidence="3 4">
    <name type="scientific">Thermanaerosceptrum fracticalcis</name>
    <dbReference type="NCBI Taxonomy" id="1712410"/>
    <lineage>
        <taxon>Bacteria</taxon>
        <taxon>Bacillati</taxon>
        <taxon>Bacillota</taxon>
        <taxon>Clostridia</taxon>
        <taxon>Eubacteriales</taxon>
        <taxon>Peptococcaceae</taxon>
        <taxon>Thermanaerosceptrum</taxon>
    </lineage>
</organism>
<dbReference type="InterPro" id="IPR004365">
    <property type="entry name" value="NA-bd_OB_tRNA"/>
</dbReference>
<reference evidence="3 4" key="1">
    <citation type="journal article" date="2019" name="Front. Microbiol.">
        <title>Thermoanaerosceptrum fracticalcis gen. nov. sp. nov., a Novel Fumarate-Fermenting Microorganism From a Deep Fractured Carbonate Aquifer of the US Great Basin.</title>
        <authorList>
            <person name="Hamilton-Brehm S.D."/>
            <person name="Stewart L.E."/>
            <person name="Zavarin M."/>
            <person name="Caldwell M."/>
            <person name="Lawson P.A."/>
            <person name="Onstott T.C."/>
            <person name="Grzymski J."/>
            <person name="Neveux I."/>
            <person name="Lollar B.S."/>
            <person name="Russell C.E."/>
            <person name="Moser D.P."/>
        </authorList>
    </citation>
    <scope>NUCLEOTIDE SEQUENCE [LARGE SCALE GENOMIC DNA]</scope>
    <source>
        <strain evidence="3 4">DRI-13</strain>
    </source>
</reference>
<dbReference type="CDD" id="cd00077">
    <property type="entry name" value="HDc"/>
    <property type="match status" value="1"/>
</dbReference>
<dbReference type="EMBL" id="CP045798">
    <property type="protein sequence ID" value="QNB45488.1"/>
    <property type="molecule type" value="Genomic_DNA"/>
</dbReference>
<keyword evidence="1" id="KW-0378">Hydrolase</keyword>
<dbReference type="GO" id="GO:0031125">
    <property type="term" value="P:rRNA 3'-end processing"/>
    <property type="evidence" value="ECO:0007669"/>
    <property type="project" value="TreeGrafter"/>
</dbReference>
<dbReference type="Proteomes" id="UP000515847">
    <property type="component" value="Chromosome"/>
</dbReference>
<protein>
    <submittedName>
        <fullName evidence="3">HD domain-containing protein</fullName>
    </submittedName>
</protein>
<dbReference type="InterPro" id="IPR006675">
    <property type="entry name" value="HDIG_dom"/>
</dbReference>
<evidence type="ECO:0000313" key="4">
    <source>
        <dbReference type="Proteomes" id="UP000515847"/>
    </source>
</evidence>
<feature type="domain" description="HD" evidence="2">
    <location>
        <begin position="165"/>
        <end position="285"/>
    </location>
</feature>
<keyword evidence="4" id="KW-1185">Reference proteome</keyword>
<dbReference type="InterPro" id="IPR050798">
    <property type="entry name" value="YhaM_exoribonuc/phosphodiest"/>
</dbReference>
<dbReference type="InterPro" id="IPR003607">
    <property type="entry name" value="HD/PDEase_dom"/>
</dbReference>
<dbReference type="CDD" id="cd04492">
    <property type="entry name" value="YhaM_OBF_like"/>
    <property type="match status" value="1"/>
</dbReference>
<evidence type="ECO:0000259" key="2">
    <source>
        <dbReference type="PROSITE" id="PS51831"/>
    </source>
</evidence>
<gene>
    <name evidence="3" type="ORF">BR63_03635</name>
</gene>
<dbReference type="SUPFAM" id="SSF109604">
    <property type="entry name" value="HD-domain/PDEase-like"/>
    <property type="match status" value="1"/>
</dbReference>
<dbReference type="AlphaFoldDB" id="A0A7G6E084"/>
<dbReference type="GO" id="GO:0016787">
    <property type="term" value="F:hydrolase activity"/>
    <property type="evidence" value="ECO:0007669"/>
    <property type="project" value="UniProtKB-KW"/>
</dbReference>
<accession>A0A7G6E084</accession>
<dbReference type="InterPro" id="IPR006674">
    <property type="entry name" value="HD_domain"/>
</dbReference>